<dbReference type="InterPro" id="IPR007372">
    <property type="entry name" value="Lipid/polyisoprenoid-bd_YceI"/>
</dbReference>
<reference evidence="3 4" key="1">
    <citation type="submission" date="2020-08" db="EMBL/GenBank/DDBJ databases">
        <title>Genomic Encyclopedia of Type Strains, Phase IV (KMG-IV): sequencing the most valuable type-strain genomes for metagenomic binning, comparative biology and taxonomic classification.</title>
        <authorList>
            <person name="Goeker M."/>
        </authorList>
    </citation>
    <scope>NUCLEOTIDE SEQUENCE [LARGE SCALE GENOMIC DNA]</scope>
    <source>
        <strain evidence="3 4">DSM 27471</strain>
    </source>
</reference>
<keyword evidence="1" id="KW-0732">Signal</keyword>
<gene>
    <name evidence="3" type="ORF">FHX64_001656</name>
</gene>
<comment type="caution">
    <text evidence="3">The sequence shown here is derived from an EMBL/GenBank/DDBJ whole genome shotgun (WGS) entry which is preliminary data.</text>
</comment>
<dbReference type="Pfam" id="PF04264">
    <property type="entry name" value="YceI"/>
    <property type="match status" value="1"/>
</dbReference>
<evidence type="ECO:0000313" key="4">
    <source>
        <dbReference type="Proteomes" id="UP000544222"/>
    </source>
</evidence>
<dbReference type="PANTHER" id="PTHR34406">
    <property type="entry name" value="PROTEIN YCEI"/>
    <property type="match status" value="1"/>
</dbReference>
<dbReference type="InterPro" id="IPR036761">
    <property type="entry name" value="TTHA0802/YceI-like_sf"/>
</dbReference>
<dbReference type="Proteomes" id="UP000544222">
    <property type="component" value="Unassembled WGS sequence"/>
</dbReference>
<dbReference type="SMART" id="SM00867">
    <property type="entry name" value="YceI"/>
    <property type="match status" value="1"/>
</dbReference>
<feature type="signal peptide" evidence="1">
    <location>
        <begin position="1"/>
        <end position="24"/>
    </location>
</feature>
<protein>
    <submittedName>
        <fullName evidence="3">Polyisoprenoid-binding protein YceI</fullName>
    </submittedName>
</protein>
<evidence type="ECO:0000256" key="1">
    <source>
        <dbReference type="SAM" id="SignalP"/>
    </source>
</evidence>
<dbReference type="RefSeq" id="WP_183413255.1">
    <property type="nucleotide sequence ID" value="NZ_JACHYB010000001.1"/>
</dbReference>
<name>A0A7W5DRN8_9PORP</name>
<organism evidence="3 4">
    <name type="scientific">Microbacter margulisiae</name>
    <dbReference type="NCBI Taxonomy" id="1350067"/>
    <lineage>
        <taxon>Bacteria</taxon>
        <taxon>Pseudomonadati</taxon>
        <taxon>Bacteroidota</taxon>
        <taxon>Bacteroidia</taxon>
        <taxon>Bacteroidales</taxon>
        <taxon>Porphyromonadaceae</taxon>
        <taxon>Microbacter</taxon>
    </lineage>
</organism>
<dbReference type="Gene3D" id="2.40.128.110">
    <property type="entry name" value="Lipid/polyisoprenoid-binding, YceI-like"/>
    <property type="match status" value="1"/>
</dbReference>
<sequence>MNTKNKLVLFAIVLFTMSFSVAHAEDTYDIVPSMSSMEVLGTSTLHNWHMNASNIISTAKVVNNTQIVSSLFKVEVNSLKSSEGTMMDNIAHKSLKMKNYPEIIFSIQSAKVNSTNKTGFEGTVTGNLMIAGVTRAVAIPVNVTYLVNNMIKVAGSIPLTMTEFGIKPPTAMLGMVKSGDQIRVAFVLIFKKQ</sequence>
<evidence type="ECO:0000259" key="2">
    <source>
        <dbReference type="SMART" id="SM00867"/>
    </source>
</evidence>
<dbReference type="AlphaFoldDB" id="A0A7W5DRN8"/>
<dbReference type="EMBL" id="JACHYB010000001">
    <property type="protein sequence ID" value="MBB3187493.1"/>
    <property type="molecule type" value="Genomic_DNA"/>
</dbReference>
<dbReference type="SUPFAM" id="SSF101874">
    <property type="entry name" value="YceI-like"/>
    <property type="match status" value="1"/>
</dbReference>
<accession>A0A7W5DRN8</accession>
<keyword evidence="4" id="KW-1185">Reference proteome</keyword>
<proteinExistence type="predicted"/>
<dbReference type="PANTHER" id="PTHR34406:SF1">
    <property type="entry name" value="PROTEIN YCEI"/>
    <property type="match status" value="1"/>
</dbReference>
<feature type="chain" id="PRO_5030601035" evidence="1">
    <location>
        <begin position="25"/>
        <end position="193"/>
    </location>
</feature>
<evidence type="ECO:0000313" key="3">
    <source>
        <dbReference type="EMBL" id="MBB3187493.1"/>
    </source>
</evidence>
<feature type="domain" description="Lipid/polyisoprenoid-binding YceI-like" evidence="2">
    <location>
        <begin position="27"/>
        <end position="191"/>
    </location>
</feature>